<evidence type="ECO:0000256" key="1">
    <source>
        <dbReference type="RuleBase" id="RU004560"/>
    </source>
</evidence>
<protein>
    <recommendedName>
        <fullName evidence="3">Septin-type G domain-containing protein</fullName>
    </recommendedName>
</protein>
<dbReference type="Pfam" id="PF00735">
    <property type="entry name" value="Septin"/>
    <property type="match status" value="1"/>
</dbReference>
<organism evidence="4 5">
    <name type="scientific">Rhizodiscina lignyota</name>
    <dbReference type="NCBI Taxonomy" id="1504668"/>
    <lineage>
        <taxon>Eukaryota</taxon>
        <taxon>Fungi</taxon>
        <taxon>Dikarya</taxon>
        <taxon>Ascomycota</taxon>
        <taxon>Pezizomycotina</taxon>
        <taxon>Dothideomycetes</taxon>
        <taxon>Pleosporomycetidae</taxon>
        <taxon>Aulographales</taxon>
        <taxon>Rhizodiscinaceae</taxon>
        <taxon>Rhizodiscina</taxon>
    </lineage>
</organism>
<feature type="domain" description="Septin-type G" evidence="3">
    <location>
        <begin position="278"/>
        <end position="624"/>
    </location>
</feature>
<comment type="caution">
    <text evidence="4">The sequence shown here is derived from an EMBL/GenBank/DDBJ whole genome shotgun (WGS) entry which is preliminary data.</text>
</comment>
<evidence type="ECO:0000313" key="5">
    <source>
        <dbReference type="Proteomes" id="UP000799772"/>
    </source>
</evidence>
<keyword evidence="1" id="KW-0547">Nucleotide-binding</keyword>
<feature type="compositionally biased region" description="Polar residues" evidence="2">
    <location>
        <begin position="711"/>
        <end position="725"/>
    </location>
</feature>
<dbReference type="SUPFAM" id="SSF52540">
    <property type="entry name" value="P-loop containing nucleoside triphosphate hydrolases"/>
    <property type="match status" value="1"/>
</dbReference>
<feature type="compositionally biased region" description="Polar residues" evidence="2">
    <location>
        <begin position="69"/>
        <end position="79"/>
    </location>
</feature>
<dbReference type="Proteomes" id="UP000799772">
    <property type="component" value="Unassembled WGS sequence"/>
</dbReference>
<name>A0A9P4M5Q4_9PEZI</name>
<feature type="compositionally biased region" description="Polar residues" evidence="2">
    <location>
        <begin position="518"/>
        <end position="535"/>
    </location>
</feature>
<dbReference type="PROSITE" id="PS51719">
    <property type="entry name" value="G_SEPTIN"/>
    <property type="match status" value="1"/>
</dbReference>
<dbReference type="GO" id="GO:0005525">
    <property type="term" value="F:GTP binding"/>
    <property type="evidence" value="ECO:0007669"/>
    <property type="project" value="UniProtKB-KW"/>
</dbReference>
<dbReference type="Gene3D" id="3.40.50.300">
    <property type="entry name" value="P-loop containing nucleotide triphosphate hydrolases"/>
    <property type="match status" value="1"/>
</dbReference>
<feature type="region of interest" description="Disordered" evidence="2">
    <location>
        <begin position="507"/>
        <end position="535"/>
    </location>
</feature>
<proteinExistence type="inferred from homology"/>
<feature type="region of interest" description="Disordered" evidence="2">
    <location>
        <begin position="701"/>
        <end position="764"/>
    </location>
</feature>
<reference evidence="4" key="1">
    <citation type="journal article" date="2020" name="Stud. Mycol.">
        <title>101 Dothideomycetes genomes: a test case for predicting lifestyles and emergence of pathogens.</title>
        <authorList>
            <person name="Haridas S."/>
            <person name="Albert R."/>
            <person name="Binder M."/>
            <person name="Bloem J."/>
            <person name="Labutti K."/>
            <person name="Salamov A."/>
            <person name="Andreopoulos B."/>
            <person name="Baker S."/>
            <person name="Barry K."/>
            <person name="Bills G."/>
            <person name="Bluhm B."/>
            <person name="Cannon C."/>
            <person name="Castanera R."/>
            <person name="Culley D."/>
            <person name="Daum C."/>
            <person name="Ezra D."/>
            <person name="Gonzalez J."/>
            <person name="Henrissat B."/>
            <person name="Kuo A."/>
            <person name="Liang C."/>
            <person name="Lipzen A."/>
            <person name="Lutzoni F."/>
            <person name="Magnuson J."/>
            <person name="Mondo S."/>
            <person name="Nolan M."/>
            <person name="Ohm R."/>
            <person name="Pangilinan J."/>
            <person name="Park H.-J."/>
            <person name="Ramirez L."/>
            <person name="Alfaro M."/>
            <person name="Sun H."/>
            <person name="Tritt A."/>
            <person name="Yoshinaga Y."/>
            <person name="Zwiers L.-H."/>
            <person name="Turgeon B."/>
            <person name="Goodwin S."/>
            <person name="Spatafora J."/>
            <person name="Crous P."/>
            <person name="Grigoriev I."/>
        </authorList>
    </citation>
    <scope>NUCLEOTIDE SEQUENCE</scope>
    <source>
        <strain evidence="4">CBS 133067</strain>
    </source>
</reference>
<accession>A0A9P4M5Q4</accession>
<dbReference type="AlphaFoldDB" id="A0A9P4M5Q4"/>
<dbReference type="InterPro" id="IPR027417">
    <property type="entry name" value="P-loop_NTPase"/>
</dbReference>
<gene>
    <name evidence="4" type="ORF">NA57DRAFT_67922</name>
</gene>
<keyword evidence="1" id="KW-0342">GTP-binding</keyword>
<dbReference type="InterPro" id="IPR030379">
    <property type="entry name" value="G_SEPTIN_dom"/>
</dbReference>
<dbReference type="EMBL" id="ML978131">
    <property type="protein sequence ID" value="KAF2095547.1"/>
    <property type="molecule type" value="Genomic_DNA"/>
</dbReference>
<dbReference type="OrthoDB" id="4150765at2759"/>
<feature type="region of interest" description="Disordered" evidence="2">
    <location>
        <begin position="1"/>
        <end position="231"/>
    </location>
</feature>
<dbReference type="PANTHER" id="PTHR18884">
    <property type="entry name" value="SEPTIN"/>
    <property type="match status" value="1"/>
</dbReference>
<feature type="compositionally biased region" description="Basic and acidic residues" evidence="2">
    <location>
        <begin position="35"/>
        <end position="47"/>
    </location>
</feature>
<feature type="compositionally biased region" description="Low complexity" evidence="2">
    <location>
        <begin position="113"/>
        <end position="126"/>
    </location>
</feature>
<comment type="similarity">
    <text evidence="1">Belongs to the TRAFAC class TrmE-Era-EngA-EngB-Septin-like GTPase superfamily. Septin GTPase family.</text>
</comment>
<evidence type="ECO:0000313" key="4">
    <source>
        <dbReference type="EMBL" id="KAF2095547.1"/>
    </source>
</evidence>
<evidence type="ECO:0000256" key="2">
    <source>
        <dbReference type="SAM" id="MobiDB-lite"/>
    </source>
</evidence>
<feature type="compositionally biased region" description="Basic residues" evidence="2">
    <location>
        <begin position="731"/>
        <end position="746"/>
    </location>
</feature>
<feature type="compositionally biased region" description="Low complexity" evidence="2">
    <location>
        <begin position="178"/>
        <end position="189"/>
    </location>
</feature>
<feature type="compositionally biased region" description="Polar residues" evidence="2">
    <location>
        <begin position="750"/>
        <end position="761"/>
    </location>
</feature>
<sequence length="818" mass="88187">MPPSVHSRSRKSSIAESPANHAAAPTSFFIASEDQMEKAMARQDTRRTSVSSAHNGMVNKEKEIAKPGQITSEQVNNGGSSEGSGTYGVQSLEEAIGAAFGSDSSKENGQTLSRSGSAKSRSSDGSAEGGKKRKRKCQSARQGVSEPNDGTETPKDCGSTHSSPQPPQPVPSGHARRLSPTTMSTPLTPICIDSPAYHADSGIPSTPKSVSLRSLRLSDDGEHEDPEMNDAASQAIVSTDDEDDAELEQTQHSSFVPELVMPSITMPARRPFTESGKRLGRLKIMVVGPEGMGKTGLIRSIVQICEDIVHVDQTPVPVSAGRTGGKTLTRITEIHASTRAYPSWWSDVEESRILRRRKSMGLGDTVLERNVCFIDTPGFGDERGLVEENNARYIEALMHRNAAVENLSDADLLNMLSSGGGVQVDVVLYIFGHESITEQDLASFARIAALTNVVPLIGKSDLLSQAELVSLKHQILGKLQGITSRPFLFGNTIEESLTRYASIQADSQPLPHQDTPSDDLQASQPQTQAADVTPEALTSVSNYVRDSESPLARITFPYAISSAPGPDLETMDASLLMSPDYCPPPLPSELHLLVELLFDPEKAAWLRHTSARKFLSWRHEIISNSMDIMRNPTLRISGTRPPSSLWKIGGGIPSSATGALTPSHGLLSFAQRNTASQRPNVPRWAANLSKALRNERERDGKIVWDVDDPEMQTTPLQGSALWSDTQSHKSGSSKKKGSKISRKGGRHWSDSATPHGSQTLKKNGRDPLDVLSAVERVSNVAWTAVKVLGAVSAAGAVACVVARTFFGVESVTVQWHWG</sequence>
<keyword evidence="5" id="KW-1185">Reference proteome</keyword>
<evidence type="ECO:0000259" key="3">
    <source>
        <dbReference type="PROSITE" id="PS51719"/>
    </source>
</evidence>